<reference evidence="3 4" key="1">
    <citation type="journal article" date="2019" name="Environ. Microbiol.">
        <title>An active ?-lactamase is a part of an orchestrated cell wall stress resistance network of Bacillus subtilis and related rhizosphere species.</title>
        <authorList>
            <person name="Bucher T."/>
            <person name="Keren-Paz A."/>
            <person name="Hausser J."/>
            <person name="Olender T."/>
            <person name="Cytryn E."/>
            <person name="Kolodkin-Gal I."/>
        </authorList>
    </citation>
    <scope>NUCLEOTIDE SEQUENCE [LARGE SCALE GENOMIC DNA]</scope>
    <source>
        <strain evidence="3 4">I186</strain>
    </source>
</reference>
<dbReference type="AlphaFoldDB" id="A0A4U2ZBH5"/>
<comment type="caution">
    <text evidence="3">The sequence shown here is derived from an EMBL/GenBank/DDBJ whole genome shotgun (WGS) entry which is preliminary data.</text>
</comment>
<dbReference type="SUPFAM" id="SSF57095">
    <property type="entry name" value="Scorpion toxin-like"/>
    <property type="match status" value="1"/>
</dbReference>
<dbReference type="InterPro" id="IPR001542">
    <property type="entry name" value="Defensin_invertebrate/fungal"/>
</dbReference>
<sequence length="39" mass="4714">MVERVLILLYNQAIIYTCLLKREIGGYCNDFWICTCFFF</sequence>
<dbReference type="EMBL" id="SZOD01001724">
    <property type="protein sequence ID" value="TKI71584.1"/>
    <property type="molecule type" value="Genomic_DNA"/>
</dbReference>
<protein>
    <recommendedName>
        <fullName evidence="2">Invertebrate defensins family profile domain-containing protein</fullName>
    </recommendedName>
</protein>
<dbReference type="InterPro" id="IPR036574">
    <property type="entry name" value="Scorpion_toxin-like_sf"/>
</dbReference>
<evidence type="ECO:0000259" key="2">
    <source>
        <dbReference type="Pfam" id="PF01097"/>
    </source>
</evidence>
<proteinExistence type="predicted"/>
<dbReference type="Proteomes" id="UP000305524">
    <property type="component" value="Unassembled WGS sequence"/>
</dbReference>
<evidence type="ECO:0000313" key="3">
    <source>
        <dbReference type="EMBL" id="TKI71584.1"/>
    </source>
</evidence>
<name>A0A4U2ZBH5_BACMY</name>
<organism evidence="3 4">
    <name type="scientific">Bacillus mycoides</name>
    <dbReference type="NCBI Taxonomy" id="1405"/>
    <lineage>
        <taxon>Bacteria</taxon>
        <taxon>Bacillati</taxon>
        <taxon>Bacillota</taxon>
        <taxon>Bacilli</taxon>
        <taxon>Bacillales</taxon>
        <taxon>Bacillaceae</taxon>
        <taxon>Bacillus</taxon>
        <taxon>Bacillus cereus group</taxon>
    </lineage>
</organism>
<feature type="domain" description="Invertebrate defensins family profile" evidence="2">
    <location>
        <begin position="18"/>
        <end position="36"/>
    </location>
</feature>
<keyword evidence="1" id="KW-1015">Disulfide bond</keyword>
<evidence type="ECO:0000313" key="4">
    <source>
        <dbReference type="Proteomes" id="UP000305524"/>
    </source>
</evidence>
<accession>A0A4U2ZBH5</accession>
<dbReference type="GO" id="GO:0006952">
    <property type="term" value="P:defense response"/>
    <property type="evidence" value="ECO:0007669"/>
    <property type="project" value="InterPro"/>
</dbReference>
<evidence type="ECO:0000256" key="1">
    <source>
        <dbReference type="ARBA" id="ARBA00023157"/>
    </source>
</evidence>
<dbReference type="Pfam" id="PF01097">
    <property type="entry name" value="Defensin_2"/>
    <property type="match status" value="1"/>
</dbReference>
<gene>
    <name evidence="3" type="ORF">FC701_37730</name>
</gene>